<keyword evidence="3" id="KW-1185">Reference proteome</keyword>
<sequence>MAKKLKKTAKSNPQPSGNGMQASAQQIWQAGIDALAKTQQEGGKVISRLAKEGSSLQKRTRKIAEEKASDLSDGFLTITSSVGKQASDSWDKLEQVIEQTVLRSLTSLGLSTQKELEVLHKRIDSLTKAAVKKTASKKPIAKKATAKKATVKKAVKKVVAKKVVAKPAATKKTPAKKAAARTPAKAAK</sequence>
<proteinExistence type="predicted"/>
<reference evidence="3" key="1">
    <citation type="journal article" date="2019" name="Int. J. Syst. Evol. Microbiol.">
        <title>The Global Catalogue of Microorganisms (GCM) 10K type strain sequencing project: providing services to taxonomists for standard genome sequencing and annotation.</title>
        <authorList>
            <consortium name="The Broad Institute Genomics Platform"/>
            <consortium name="The Broad Institute Genome Sequencing Center for Infectious Disease"/>
            <person name="Wu L."/>
            <person name="Ma J."/>
        </authorList>
    </citation>
    <scope>NUCLEOTIDE SEQUENCE [LARGE SCALE GENOMIC DNA]</scope>
    <source>
        <strain evidence="3">CCUG 36956</strain>
    </source>
</reference>
<protein>
    <submittedName>
        <fullName evidence="2">Phasin family protein</fullName>
    </submittedName>
</protein>
<name>A0ABW2J7G1_9BURK</name>
<dbReference type="InterPro" id="IPR008769">
    <property type="entry name" value="PhaF_PhaI"/>
</dbReference>
<organism evidence="2 3">
    <name type="scientific">Herminiimonas aquatilis</name>
    <dbReference type="NCBI Taxonomy" id="345342"/>
    <lineage>
        <taxon>Bacteria</taxon>
        <taxon>Pseudomonadati</taxon>
        <taxon>Pseudomonadota</taxon>
        <taxon>Betaproteobacteria</taxon>
        <taxon>Burkholderiales</taxon>
        <taxon>Oxalobacteraceae</taxon>
        <taxon>Herminiimonas</taxon>
    </lineage>
</organism>
<evidence type="ECO:0000313" key="3">
    <source>
        <dbReference type="Proteomes" id="UP001596379"/>
    </source>
</evidence>
<dbReference type="PANTHER" id="PTHR38664">
    <property type="entry name" value="SLR0058 PROTEIN"/>
    <property type="match status" value="1"/>
</dbReference>
<feature type="region of interest" description="Disordered" evidence="1">
    <location>
        <begin position="166"/>
        <end position="188"/>
    </location>
</feature>
<comment type="caution">
    <text evidence="2">The sequence shown here is derived from an EMBL/GenBank/DDBJ whole genome shotgun (WGS) entry which is preliminary data.</text>
</comment>
<dbReference type="Proteomes" id="UP001596379">
    <property type="component" value="Unassembled WGS sequence"/>
</dbReference>
<gene>
    <name evidence="2" type="ORF">ACFQO0_12800</name>
</gene>
<dbReference type="PANTHER" id="PTHR38664:SF1">
    <property type="entry name" value="SLR0058 PROTEIN"/>
    <property type="match status" value="1"/>
</dbReference>
<dbReference type="RefSeq" id="WP_382235229.1">
    <property type="nucleotide sequence ID" value="NZ_JBHTCC010000003.1"/>
</dbReference>
<dbReference type="Pfam" id="PF05597">
    <property type="entry name" value="Phasin"/>
    <property type="match status" value="1"/>
</dbReference>
<feature type="compositionally biased region" description="Polar residues" evidence="1">
    <location>
        <begin position="10"/>
        <end position="23"/>
    </location>
</feature>
<accession>A0ABW2J7G1</accession>
<feature type="region of interest" description="Disordered" evidence="1">
    <location>
        <begin position="1"/>
        <end position="23"/>
    </location>
</feature>
<evidence type="ECO:0000313" key="2">
    <source>
        <dbReference type="EMBL" id="MFC7299316.1"/>
    </source>
</evidence>
<dbReference type="EMBL" id="JBHTCC010000003">
    <property type="protein sequence ID" value="MFC7299316.1"/>
    <property type="molecule type" value="Genomic_DNA"/>
</dbReference>
<evidence type="ECO:0000256" key="1">
    <source>
        <dbReference type="SAM" id="MobiDB-lite"/>
    </source>
</evidence>